<dbReference type="InterPro" id="IPR036291">
    <property type="entry name" value="NAD(P)-bd_dom_sf"/>
</dbReference>
<accession>A0ABW5PSR8</accession>
<dbReference type="Pfam" id="PF13561">
    <property type="entry name" value="adh_short_C2"/>
    <property type="match status" value="1"/>
</dbReference>
<dbReference type="PROSITE" id="PS00061">
    <property type="entry name" value="ADH_SHORT"/>
    <property type="match status" value="1"/>
</dbReference>
<reference evidence="5" key="1">
    <citation type="journal article" date="2019" name="Int. J. Syst. Evol. Microbiol.">
        <title>The Global Catalogue of Microorganisms (GCM) 10K type strain sequencing project: providing services to taxonomists for standard genome sequencing and annotation.</title>
        <authorList>
            <consortium name="The Broad Institute Genomics Platform"/>
            <consortium name="The Broad Institute Genome Sequencing Center for Infectious Disease"/>
            <person name="Wu L."/>
            <person name="Ma J."/>
        </authorList>
    </citation>
    <scope>NUCLEOTIDE SEQUENCE [LARGE SCALE GENOMIC DNA]</scope>
    <source>
        <strain evidence="5">TISTR 2241</strain>
    </source>
</reference>
<sequence>MSQTIENPTTQYYNSEFPSQTQEPPALQGNMDPLPNSGEESYVGSGRLKGRKALVTGGDSGIGRATAIAFAREGADVAINYLPVEEEDALEVKQLIEAEGRKANLIPGDLSDEAFCKDLVDQAYNSLGGLDTLALIAGKQQAVQSITDLTTEQLRKTFEINVFSLFWVVKAALPYLPAGASIMTTSSVEGYNPNPLLLDYASTKRAIIGFTQGLAKQLAAKGIRVNSVAPGPIWTPLQISGGQPSQNIPKFGESTPPTPLKRAGQPVEVASTYVYLASQDASYVTGQVYGVTGGIPTA</sequence>
<dbReference type="CDD" id="cd05355">
    <property type="entry name" value="SDR_c1"/>
    <property type="match status" value="1"/>
</dbReference>
<evidence type="ECO:0000313" key="4">
    <source>
        <dbReference type="EMBL" id="MFD2617933.1"/>
    </source>
</evidence>
<protein>
    <submittedName>
        <fullName evidence="4">SDR family oxidoreductase</fullName>
    </submittedName>
</protein>
<comment type="caution">
    <text evidence="4">The sequence shown here is derived from an EMBL/GenBank/DDBJ whole genome shotgun (WGS) entry which is preliminary data.</text>
</comment>
<dbReference type="PRINTS" id="PR00081">
    <property type="entry name" value="GDHRDH"/>
</dbReference>
<feature type="region of interest" description="Disordered" evidence="3">
    <location>
        <begin position="1"/>
        <end position="45"/>
    </location>
</feature>
<evidence type="ECO:0000256" key="1">
    <source>
        <dbReference type="ARBA" id="ARBA00006484"/>
    </source>
</evidence>
<dbReference type="InterPro" id="IPR020904">
    <property type="entry name" value="Sc_DH/Rdtase_CS"/>
</dbReference>
<comment type="similarity">
    <text evidence="1">Belongs to the short-chain dehydrogenases/reductases (SDR) family.</text>
</comment>
<feature type="compositionally biased region" description="Polar residues" evidence="3">
    <location>
        <begin position="1"/>
        <end position="23"/>
    </location>
</feature>
<name>A0ABW5PSR8_9BACI</name>
<proteinExistence type="inferred from homology"/>
<dbReference type="InterPro" id="IPR002347">
    <property type="entry name" value="SDR_fam"/>
</dbReference>
<organism evidence="4 5">
    <name type="scientific">Terrilactibacillus laevilacticus</name>
    <dbReference type="NCBI Taxonomy" id="1380157"/>
    <lineage>
        <taxon>Bacteria</taxon>
        <taxon>Bacillati</taxon>
        <taxon>Bacillota</taxon>
        <taxon>Bacilli</taxon>
        <taxon>Bacillales</taxon>
        <taxon>Bacillaceae</taxon>
        <taxon>Terrilactibacillus</taxon>
    </lineage>
</organism>
<evidence type="ECO:0000313" key="5">
    <source>
        <dbReference type="Proteomes" id="UP001597458"/>
    </source>
</evidence>
<keyword evidence="2" id="KW-0560">Oxidoreductase</keyword>
<dbReference type="RefSeq" id="WP_141190410.1">
    <property type="nucleotide sequence ID" value="NZ_JBHUMR010000014.1"/>
</dbReference>
<evidence type="ECO:0000256" key="2">
    <source>
        <dbReference type="ARBA" id="ARBA00023002"/>
    </source>
</evidence>
<dbReference type="PANTHER" id="PTHR48107:SF16">
    <property type="entry name" value="NADPH-DEPENDENT ALDEHYDE REDUCTASE 1, CHLOROPLASTIC"/>
    <property type="match status" value="1"/>
</dbReference>
<dbReference type="Proteomes" id="UP001597458">
    <property type="component" value="Unassembled WGS sequence"/>
</dbReference>
<dbReference type="SUPFAM" id="SSF51735">
    <property type="entry name" value="NAD(P)-binding Rossmann-fold domains"/>
    <property type="match status" value="1"/>
</dbReference>
<dbReference type="EMBL" id="JBHUMR010000014">
    <property type="protein sequence ID" value="MFD2617933.1"/>
    <property type="molecule type" value="Genomic_DNA"/>
</dbReference>
<dbReference type="Gene3D" id="3.40.50.720">
    <property type="entry name" value="NAD(P)-binding Rossmann-like Domain"/>
    <property type="match status" value="1"/>
</dbReference>
<evidence type="ECO:0000256" key="3">
    <source>
        <dbReference type="SAM" id="MobiDB-lite"/>
    </source>
</evidence>
<keyword evidence="5" id="KW-1185">Reference proteome</keyword>
<dbReference type="PANTHER" id="PTHR48107">
    <property type="entry name" value="NADPH-DEPENDENT ALDEHYDE REDUCTASE-LIKE PROTEIN, CHLOROPLASTIC-RELATED"/>
    <property type="match status" value="1"/>
</dbReference>
<gene>
    <name evidence="4" type="ORF">ACFSTF_11500</name>
</gene>